<dbReference type="InterPro" id="IPR013154">
    <property type="entry name" value="ADH-like_N"/>
</dbReference>
<dbReference type="SUPFAM" id="SSF51735">
    <property type="entry name" value="NAD(P)-binding Rossmann-fold domains"/>
    <property type="match status" value="1"/>
</dbReference>
<protein>
    <submittedName>
        <fullName evidence="4">NAD(P)H-quinone oxidoreductase</fullName>
    </submittedName>
</protein>
<gene>
    <name evidence="4" type="ORF">F9U64_16860</name>
</gene>
<evidence type="ECO:0000313" key="4">
    <source>
        <dbReference type="EMBL" id="KAB8127938.1"/>
    </source>
</evidence>
<dbReference type="PANTHER" id="PTHR48106">
    <property type="entry name" value="QUINONE OXIDOREDUCTASE PIG3-RELATED"/>
    <property type="match status" value="1"/>
</dbReference>
<dbReference type="InterPro" id="IPR011032">
    <property type="entry name" value="GroES-like_sf"/>
</dbReference>
<dbReference type="Proteomes" id="UP000480246">
    <property type="component" value="Unassembled WGS sequence"/>
</dbReference>
<dbReference type="GO" id="GO:0070402">
    <property type="term" value="F:NADPH binding"/>
    <property type="evidence" value="ECO:0007669"/>
    <property type="project" value="TreeGrafter"/>
</dbReference>
<dbReference type="GO" id="GO:0048038">
    <property type="term" value="F:quinone binding"/>
    <property type="evidence" value="ECO:0007669"/>
    <property type="project" value="TreeGrafter"/>
</dbReference>
<dbReference type="InterPro" id="IPR020843">
    <property type="entry name" value="ER"/>
</dbReference>
<dbReference type="InterPro" id="IPR036291">
    <property type="entry name" value="NAD(P)-bd_dom_sf"/>
</dbReference>
<keyword evidence="2" id="KW-0560">Oxidoreductase</keyword>
<keyword evidence="1" id="KW-0521">NADP</keyword>
<evidence type="ECO:0000313" key="5">
    <source>
        <dbReference type="Proteomes" id="UP000480246"/>
    </source>
</evidence>
<evidence type="ECO:0000256" key="1">
    <source>
        <dbReference type="ARBA" id="ARBA00022857"/>
    </source>
</evidence>
<accession>A0A7C8KQU0</accession>
<dbReference type="InterPro" id="IPR013149">
    <property type="entry name" value="ADH-like_C"/>
</dbReference>
<organism evidence="4 5">
    <name type="scientific">Gracilibacillus oryzae</name>
    <dbReference type="NCBI Taxonomy" id="1672701"/>
    <lineage>
        <taxon>Bacteria</taxon>
        <taxon>Bacillati</taxon>
        <taxon>Bacillota</taxon>
        <taxon>Bacilli</taxon>
        <taxon>Bacillales</taxon>
        <taxon>Bacillaceae</taxon>
        <taxon>Gracilibacillus</taxon>
    </lineage>
</organism>
<dbReference type="Gene3D" id="3.90.180.10">
    <property type="entry name" value="Medium-chain alcohol dehydrogenases, catalytic domain"/>
    <property type="match status" value="1"/>
</dbReference>
<dbReference type="EMBL" id="WEID01000086">
    <property type="protein sequence ID" value="KAB8127938.1"/>
    <property type="molecule type" value="Genomic_DNA"/>
</dbReference>
<dbReference type="AlphaFoldDB" id="A0A7C8KQU0"/>
<evidence type="ECO:0000256" key="2">
    <source>
        <dbReference type="ARBA" id="ARBA00023002"/>
    </source>
</evidence>
<dbReference type="NCBIfam" id="TIGR02824">
    <property type="entry name" value="quinone_pig3"/>
    <property type="match status" value="1"/>
</dbReference>
<dbReference type="GO" id="GO:0003960">
    <property type="term" value="F:quinone reductase (NADPH) activity"/>
    <property type="evidence" value="ECO:0007669"/>
    <property type="project" value="TreeGrafter"/>
</dbReference>
<dbReference type="InterPro" id="IPR014189">
    <property type="entry name" value="Quinone_OxRdtase_PIG3"/>
</dbReference>
<comment type="caution">
    <text evidence="4">The sequence shown here is derived from an EMBL/GenBank/DDBJ whole genome shotgun (WGS) entry which is preliminary data.</text>
</comment>
<dbReference type="CDD" id="cd05276">
    <property type="entry name" value="p53_inducible_oxidoreductase"/>
    <property type="match status" value="1"/>
</dbReference>
<dbReference type="Pfam" id="PF08240">
    <property type="entry name" value="ADH_N"/>
    <property type="match status" value="1"/>
</dbReference>
<dbReference type="Pfam" id="PF00107">
    <property type="entry name" value="ADH_zinc_N"/>
    <property type="match status" value="1"/>
</dbReference>
<dbReference type="OrthoDB" id="9792162at2"/>
<dbReference type="RefSeq" id="WP_153406065.1">
    <property type="nucleotide sequence ID" value="NZ_ML762440.1"/>
</dbReference>
<dbReference type="SMART" id="SM00829">
    <property type="entry name" value="PKS_ER"/>
    <property type="match status" value="1"/>
</dbReference>
<dbReference type="PANTHER" id="PTHR48106:SF18">
    <property type="entry name" value="QUINONE OXIDOREDUCTASE PIG3"/>
    <property type="match status" value="1"/>
</dbReference>
<proteinExistence type="predicted"/>
<evidence type="ECO:0000259" key="3">
    <source>
        <dbReference type="SMART" id="SM00829"/>
    </source>
</evidence>
<dbReference type="SUPFAM" id="SSF50129">
    <property type="entry name" value="GroES-like"/>
    <property type="match status" value="1"/>
</dbReference>
<sequence>MKGIIAKEPGGRDQLIYTEMPDPVLNEGDILIEVHAAAVNRTDILNREGKLGYVSNPIIGVEVAGVVVDPNGNSTYSKGDRVMGLVNGGAYAEYVAMPADRAMKIPETLDFSEAASIPEVFLTAFQTLYWIGKLETEESVLIHAGGSGVGTAAIQLARVLSDGFVITTAGSESKLETCNQLGADILINYKEQDFAKEVEKATDGKGVHVILDFVGASYWQQNYESIAVDGRWVLIGVLGGSNVENVRLMDLMMKRIQLTGTLLTPRSDQYKAELTKAFSSKTNALFENGKLKPIVDSVFPIEEADKAHEVMEQNRNTGKIVLKVR</sequence>
<dbReference type="Gene3D" id="3.40.50.720">
    <property type="entry name" value="NAD(P)-binding Rossmann-like Domain"/>
    <property type="match status" value="1"/>
</dbReference>
<name>A0A7C8KQU0_9BACI</name>
<keyword evidence="5" id="KW-1185">Reference proteome</keyword>
<feature type="domain" description="Enoyl reductase (ER)" evidence="3">
    <location>
        <begin position="10"/>
        <end position="322"/>
    </location>
</feature>
<reference evidence="4 5" key="1">
    <citation type="submission" date="2019-10" db="EMBL/GenBank/DDBJ databases">
        <title>Gracilibacillus sp. nov. isolated from rice seeds.</title>
        <authorList>
            <person name="He S."/>
        </authorList>
    </citation>
    <scope>NUCLEOTIDE SEQUENCE [LARGE SCALE GENOMIC DNA]</scope>
    <source>
        <strain evidence="4 5">TD8</strain>
    </source>
</reference>